<dbReference type="SUPFAM" id="SSF56801">
    <property type="entry name" value="Acetyl-CoA synthetase-like"/>
    <property type="match status" value="1"/>
</dbReference>
<dbReference type="Gene3D" id="3.30.300.30">
    <property type="match status" value="1"/>
</dbReference>
<evidence type="ECO:0000256" key="1">
    <source>
        <dbReference type="ARBA" id="ARBA00006432"/>
    </source>
</evidence>
<dbReference type="EC" id="6.2.1.44" evidence="4"/>
<dbReference type="PROSITE" id="PS00455">
    <property type="entry name" value="AMP_BINDING"/>
    <property type="match status" value="1"/>
</dbReference>
<feature type="domain" description="AMP-binding enzyme C-terminal" evidence="7">
    <location>
        <begin position="455"/>
        <end position="530"/>
    </location>
</feature>
<dbReference type="Pfam" id="PF13193">
    <property type="entry name" value="AMP-binding_C"/>
    <property type="match status" value="1"/>
</dbReference>
<dbReference type="InterPro" id="IPR050237">
    <property type="entry name" value="ATP-dep_AMP-bd_enzyme"/>
</dbReference>
<dbReference type="Gene3D" id="3.40.50.12780">
    <property type="entry name" value="N-terminal domain of ligase-like"/>
    <property type="match status" value="1"/>
</dbReference>
<dbReference type="RefSeq" id="WP_107395898.1">
    <property type="nucleotide sequence ID" value="NZ_PHHF01000076.1"/>
</dbReference>
<comment type="similarity">
    <text evidence="1">Belongs to the ATP-dependent AMP-binding enzyme family.</text>
</comment>
<dbReference type="InterPro" id="IPR025110">
    <property type="entry name" value="AMP-bd_C"/>
</dbReference>
<gene>
    <name evidence="8" type="ORF">CV103_18705</name>
</gene>
<name>A0A2T4HN64_9SPHN</name>
<dbReference type="EMBL" id="PHHF01000076">
    <property type="protein sequence ID" value="PTD17244.1"/>
    <property type="molecule type" value="Genomic_DNA"/>
</dbReference>
<feature type="domain" description="AMP-dependent synthetase/ligase" evidence="6">
    <location>
        <begin position="34"/>
        <end position="405"/>
    </location>
</feature>
<proteinExistence type="inferred from homology"/>
<dbReference type="InterPro" id="IPR042099">
    <property type="entry name" value="ANL_N_sf"/>
</dbReference>
<evidence type="ECO:0000259" key="7">
    <source>
        <dbReference type="Pfam" id="PF13193"/>
    </source>
</evidence>
<dbReference type="AlphaFoldDB" id="A0A2T4HN64"/>
<organism evidence="8 9">
    <name type="scientific">Edaphosphingomonas fennica</name>
    <dbReference type="NCBI Taxonomy" id="114404"/>
    <lineage>
        <taxon>Bacteria</taxon>
        <taxon>Pseudomonadati</taxon>
        <taxon>Pseudomonadota</taxon>
        <taxon>Alphaproteobacteria</taxon>
        <taxon>Sphingomonadales</taxon>
        <taxon>Rhizorhabdaceae</taxon>
        <taxon>Edaphosphingomonas</taxon>
    </lineage>
</organism>
<evidence type="ECO:0000256" key="4">
    <source>
        <dbReference type="ARBA" id="ARBA00066616"/>
    </source>
</evidence>
<evidence type="ECO:0000259" key="6">
    <source>
        <dbReference type="Pfam" id="PF00501"/>
    </source>
</evidence>
<evidence type="ECO:0000256" key="5">
    <source>
        <dbReference type="ARBA" id="ARBA00067668"/>
    </source>
</evidence>
<dbReference type="InterPro" id="IPR045851">
    <property type="entry name" value="AMP-bd_C_sf"/>
</dbReference>
<dbReference type="Pfam" id="PF00501">
    <property type="entry name" value="AMP-binding"/>
    <property type="match status" value="1"/>
</dbReference>
<dbReference type="GO" id="GO:0016878">
    <property type="term" value="F:acid-thiol ligase activity"/>
    <property type="evidence" value="ECO:0007669"/>
    <property type="project" value="UniProtKB-ARBA"/>
</dbReference>
<evidence type="ECO:0000256" key="3">
    <source>
        <dbReference type="ARBA" id="ARBA00051915"/>
    </source>
</evidence>
<comment type="caution">
    <text evidence="8">The sequence shown here is derived from an EMBL/GenBank/DDBJ whole genome shotgun (WGS) entry which is preliminary data.</text>
</comment>
<sequence>MTANHYAAKPWLRLFPEGQPHDHQARFGDMLAAFRAAVADAADRTAIRFSGSGISFGALDAKSDRLAGWAAAHGVKPGDRIAIILQNVPAAAIATVAAWKLGAIPVPGNPMYRAAEIARQFEDSRPALLICHEGHAATIGEALAIISDGGRPVLTVPEDGGPGDAALPGSLAAAMAEELVPPPSPAIAPDDLGLLLYTSGTTGVPKAAMIRHESLAWNSEAMSLWYGIDGDARILGVAPMFHITGFVMHLALSIAARATLILFGRFDPARALATIRAERPTWTVGAITAYNALAGLGEVTREDFASFRRMDSGGAPIAPALRATIADTIGHAVYAAYGMTETASVTHSCPVGVEVPVDPASGAFSVGIPFIGTEAMVADEAGRPVPVGETGEIWMRGRQIMAGYWNKPEETAATLTDGWMRSGDVGFMDEQGWFYVVDRKKDCIIASGFKVWPREVEDALHTHPAVREAAVVGAPDAYRGETVVAHVSLRPGAAADEAALIAHCRDQLAAYKVPRAIRIAAELPKTATGKIQRNVLREAEQSAAAA</sequence>
<dbReference type="InterPro" id="IPR020845">
    <property type="entry name" value="AMP-binding_CS"/>
</dbReference>
<dbReference type="Proteomes" id="UP000241206">
    <property type="component" value="Unassembled WGS sequence"/>
</dbReference>
<keyword evidence="9" id="KW-1185">Reference proteome</keyword>
<evidence type="ECO:0000256" key="2">
    <source>
        <dbReference type="ARBA" id="ARBA00022598"/>
    </source>
</evidence>
<comment type="catalytic activity">
    <reaction evidence="3">
        <text>3-(methylsulfanyl)propanoate + ATP + CoA = 3-(methylsulfanyl)propanoyl-CoA + AMP + diphosphate</text>
        <dbReference type="Rhea" id="RHEA:43052"/>
        <dbReference type="ChEBI" id="CHEBI:30616"/>
        <dbReference type="ChEBI" id="CHEBI:33019"/>
        <dbReference type="ChEBI" id="CHEBI:49016"/>
        <dbReference type="ChEBI" id="CHEBI:57287"/>
        <dbReference type="ChEBI" id="CHEBI:82815"/>
        <dbReference type="ChEBI" id="CHEBI:456215"/>
        <dbReference type="EC" id="6.2.1.44"/>
    </reaction>
    <physiologicalReaction direction="left-to-right" evidence="3">
        <dbReference type="Rhea" id="RHEA:43053"/>
    </physiologicalReaction>
</comment>
<accession>A0A2T4HN64</accession>
<dbReference type="PANTHER" id="PTHR43767:SF1">
    <property type="entry name" value="NONRIBOSOMAL PEPTIDE SYNTHASE PES1 (EUROFUNG)-RELATED"/>
    <property type="match status" value="1"/>
</dbReference>
<evidence type="ECO:0000313" key="9">
    <source>
        <dbReference type="Proteomes" id="UP000241206"/>
    </source>
</evidence>
<protein>
    <recommendedName>
        <fullName evidence="5">3-methylmercaptopropionyl-CoA ligase</fullName>
        <ecNumber evidence="4">6.2.1.44</ecNumber>
    </recommendedName>
</protein>
<dbReference type="FunFam" id="3.30.300.30:FF:000008">
    <property type="entry name" value="2,3-dihydroxybenzoate-AMP ligase"/>
    <property type="match status" value="1"/>
</dbReference>
<keyword evidence="2 8" id="KW-0436">Ligase</keyword>
<dbReference type="InterPro" id="IPR000873">
    <property type="entry name" value="AMP-dep_synth/lig_dom"/>
</dbReference>
<dbReference type="PANTHER" id="PTHR43767">
    <property type="entry name" value="LONG-CHAIN-FATTY-ACID--COA LIGASE"/>
    <property type="match status" value="1"/>
</dbReference>
<reference evidence="8 9" key="1">
    <citation type="submission" date="2017-11" db="EMBL/GenBank/DDBJ databases">
        <title>Sphingomonas oleivorans sp. nov., isolated from oil-contaminated soil.</title>
        <authorList>
            <person name="Wang L."/>
            <person name="Chen L."/>
        </authorList>
    </citation>
    <scope>NUCLEOTIDE SEQUENCE [LARGE SCALE GENOMIC DNA]</scope>
    <source>
        <strain evidence="8 9">K101</strain>
    </source>
</reference>
<evidence type="ECO:0000313" key="8">
    <source>
        <dbReference type="EMBL" id="PTD17244.1"/>
    </source>
</evidence>